<comment type="caution">
    <text evidence="1">The sequence shown here is derived from an EMBL/GenBank/DDBJ whole genome shotgun (WGS) entry which is preliminary data.</text>
</comment>
<dbReference type="EMBL" id="LTAI01000732">
    <property type="protein sequence ID" value="ORD98390.1"/>
    <property type="molecule type" value="Genomic_DNA"/>
</dbReference>
<dbReference type="Proteomes" id="UP000192501">
    <property type="component" value="Unassembled WGS sequence"/>
</dbReference>
<proteinExistence type="predicted"/>
<evidence type="ECO:0000313" key="1">
    <source>
        <dbReference type="EMBL" id="ORD98390.1"/>
    </source>
</evidence>
<name>A0A1X0QF29_9MICR</name>
<gene>
    <name evidence="1" type="ORF">A0H76_2594</name>
</gene>
<dbReference type="VEuPathDB" id="MicrosporidiaDB:HERIO_880"/>
<sequence length="252" mass="28985">MIDDYLITLSENCICITNLNDDCKNYLGYSKEKMRDMSSFNCNNIIYVGAVSDDSFIKIFALTEGNLLCRNVISTGKKILKIILINGLVFVLSSDSIVSIYTIDGTLIKSNMFPNKFIHDIIGYNTRIFVLDSVNRFSEIDLERFTVIHTLYYQTEPVISRKKEYIFSVEKAINVYKSSIMGQVRIFDLKNNLLDYDYFNKNLAYLTDSFLIIGDFKLPVEEFEYVFTTTINYSIGLLLLNRSGRVAFVCSQ</sequence>
<reference evidence="1 2" key="1">
    <citation type="journal article" date="2017" name="Environ. Microbiol.">
        <title>Decay of the glycolytic pathway and adaptation to intranuclear parasitism within Enterocytozoonidae microsporidia.</title>
        <authorList>
            <person name="Wiredu Boakye D."/>
            <person name="Jaroenlak P."/>
            <person name="Prachumwat A."/>
            <person name="Williams T.A."/>
            <person name="Bateman K.S."/>
            <person name="Itsathitphaisarn O."/>
            <person name="Sritunyalucksana K."/>
            <person name="Paszkiewicz K.H."/>
            <person name="Moore K.A."/>
            <person name="Stentiford G.D."/>
            <person name="Williams B.A."/>
        </authorList>
    </citation>
    <scope>NUCLEOTIDE SEQUENCE [LARGE SCALE GENOMIC DNA]</scope>
    <source>
        <strain evidence="2">canceri</strain>
    </source>
</reference>
<dbReference type="VEuPathDB" id="MicrosporidiaDB:A0H76_2594"/>
<accession>A0A1X0QF29</accession>
<dbReference type="AlphaFoldDB" id="A0A1X0QF29"/>
<organism evidence="1 2">
    <name type="scientific">Hepatospora eriocheir</name>
    <dbReference type="NCBI Taxonomy" id="1081669"/>
    <lineage>
        <taxon>Eukaryota</taxon>
        <taxon>Fungi</taxon>
        <taxon>Fungi incertae sedis</taxon>
        <taxon>Microsporidia</taxon>
        <taxon>Hepatosporidae</taxon>
        <taxon>Hepatospora</taxon>
    </lineage>
</organism>
<dbReference type="InterPro" id="IPR011047">
    <property type="entry name" value="Quinoprotein_ADH-like_sf"/>
</dbReference>
<evidence type="ECO:0000313" key="2">
    <source>
        <dbReference type="Proteomes" id="UP000192501"/>
    </source>
</evidence>
<protein>
    <submittedName>
        <fullName evidence="1">Uncharacterized protein</fullName>
    </submittedName>
</protein>
<dbReference type="SUPFAM" id="SSF50998">
    <property type="entry name" value="Quinoprotein alcohol dehydrogenase-like"/>
    <property type="match status" value="1"/>
</dbReference>
<dbReference type="VEuPathDB" id="MicrosporidiaDB:HERIO_881"/>